<keyword evidence="6 16" id="KW-1133">Transmembrane helix</keyword>
<evidence type="ECO:0000256" key="11">
    <source>
        <dbReference type="ARBA" id="ARBA00023239"/>
    </source>
</evidence>
<protein>
    <recommendedName>
        <fullName evidence="2 14">Guanylate cyclase</fullName>
        <ecNumber evidence="2 14">4.6.1.2</ecNumber>
    </recommendedName>
</protein>
<dbReference type="CDD" id="cd07302">
    <property type="entry name" value="CHD"/>
    <property type="match status" value="1"/>
</dbReference>
<dbReference type="GO" id="GO:0005886">
    <property type="term" value="C:plasma membrane"/>
    <property type="evidence" value="ECO:0007669"/>
    <property type="project" value="TreeGrafter"/>
</dbReference>
<dbReference type="PANTHER" id="PTHR11920">
    <property type="entry name" value="GUANYLYL CYCLASE"/>
    <property type="match status" value="1"/>
</dbReference>
<dbReference type="PROSITE" id="PS00452">
    <property type="entry name" value="GUANYLATE_CYCLASE_1"/>
    <property type="match status" value="1"/>
</dbReference>
<feature type="region of interest" description="Disordered" evidence="15">
    <location>
        <begin position="1068"/>
        <end position="1098"/>
    </location>
</feature>
<keyword evidence="8 16" id="KW-0472">Membrane</keyword>
<dbReference type="InterPro" id="IPR011009">
    <property type="entry name" value="Kinase-like_dom_sf"/>
</dbReference>
<dbReference type="FunFam" id="3.30.70.1230:FF:000004">
    <property type="entry name" value="Guanylate cyclase"/>
    <property type="match status" value="1"/>
</dbReference>
<evidence type="ECO:0000256" key="14">
    <source>
        <dbReference type="RuleBase" id="RU003431"/>
    </source>
</evidence>
<dbReference type="Pfam" id="PF01094">
    <property type="entry name" value="ANF_receptor"/>
    <property type="match status" value="1"/>
</dbReference>
<keyword evidence="5" id="KW-0547">Nucleotide-binding</keyword>
<dbReference type="EC" id="4.6.1.2" evidence="2 14"/>
<dbReference type="SUPFAM" id="SSF56112">
    <property type="entry name" value="Protein kinase-like (PK-like)"/>
    <property type="match status" value="1"/>
</dbReference>
<evidence type="ECO:0000256" key="1">
    <source>
        <dbReference type="ARBA" id="ARBA00004479"/>
    </source>
</evidence>
<dbReference type="Pfam" id="PF07714">
    <property type="entry name" value="PK_Tyr_Ser-Thr"/>
    <property type="match status" value="1"/>
</dbReference>
<dbReference type="Gene3D" id="1.10.510.10">
    <property type="entry name" value="Transferase(Phosphotransferase) domain 1"/>
    <property type="match status" value="1"/>
</dbReference>
<dbReference type="EMBL" id="RHFK02000001">
    <property type="protein sequence ID" value="TWW82178.1"/>
    <property type="molecule type" value="Genomic_DNA"/>
</dbReference>
<feature type="signal peptide" evidence="17">
    <location>
        <begin position="1"/>
        <end position="26"/>
    </location>
</feature>
<dbReference type="InterPro" id="IPR001828">
    <property type="entry name" value="ANF_lig-bd_rcpt"/>
</dbReference>
<evidence type="ECO:0000256" key="4">
    <source>
        <dbReference type="ARBA" id="ARBA00022729"/>
    </source>
</evidence>
<organism evidence="20 21">
    <name type="scientific">Takifugu flavidus</name>
    <name type="common">sansaifugu</name>
    <dbReference type="NCBI Taxonomy" id="433684"/>
    <lineage>
        <taxon>Eukaryota</taxon>
        <taxon>Metazoa</taxon>
        <taxon>Chordata</taxon>
        <taxon>Craniata</taxon>
        <taxon>Vertebrata</taxon>
        <taxon>Euteleostomi</taxon>
        <taxon>Actinopterygii</taxon>
        <taxon>Neopterygii</taxon>
        <taxon>Teleostei</taxon>
        <taxon>Neoteleostei</taxon>
        <taxon>Acanthomorphata</taxon>
        <taxon>Eupercaria</taxon>
        <taxon>Tetraodontiformes</taxon>
        <taxon>Tetradontoidea</taxon>
        <taxon>Tetraodontidae</taxon>
        <taxon>Takifugu</taxon>
    </lineage>
</organism>
<dbReference type="GO" id="GO:0001653">
    <property type="term" value="F:peptide receptor activity"/>
    <property type="evidence" value="ECO:0007669"/>
    <property type="project" value="TreeGrafter"/>
</dbReference>
<comment type="catalytic activity">
    <reaction evidence="14">
        <text>GTP = 3',5'-cyclic GMP + diphosphate</text>
        <dbReference type="Rhea" id="RHEA:13665"/>
        <dbReference type="ChEBI" id="CHEBI:33019"/>
        <dbReference type="ChEBI" id="CHEBI:37565"/>
        <dbReference type="ChEBI" id="CHEBI:57746"/>
        <dbReference type="EC" id="4.6.1.2"/>
    </reaction>
</comment>
<keyword evidence="7" id="KW-0342">GTP-binding</keyword>
<dbReference type="GO" id="GO:0005524">
    <property type="term" value="F:ATP binding"/>
    <property type="evidence" value="ECO:0007669"/>
    <property type="project" value="InterPro"/>
</dbReference>
<dbReference type="InterPro" id="IPR000719">
    <property type="entry name" value="Prot_kinase_dom"/>
</dbReference>
<dbReference type="InterPro" id="IPR050401">
    <property type="entry name" value="Cyclic_nucleotide_synthase"/>
</dbReference>
<evidence type="ECO:0000256" key="6">
    <source>
        <dbReference type="ARBA" id="ARBA00022989"/>
    </source>
</evidence>
<evidence type="ECO:0000256" key="2">
    <source>
        <dbReference type="ARBA" id="ARBA00012202"/>
    </source>
</evidence>
<dbReference type="SMART" id="SM00044">
    <property type="entry name" value="CYCc"/>
    <property type="match status" value="1"/>
</dbReference>
<evidence type="ECO:0000256" key="13">
    <source>
        <dbReference type="RuleBase" id="RU000405"/>
    </source>
</evidence>
<dbReference type="PROSITE" id="PS50011">
    <property type="entry name" value="PROTEIN_KINASE_DOM"/>
    <property type="match status" value="1"/>
</dbReference>
<dbReference type="SUPFAM" id="SSF55073">
    <property type="entry name" value="Nucleotide cyclase"/>
    <property type="match status" value="1"/>
</dbReference>
<evidence type="ECO:0000256" key="10">
    <source>
        <dbReference type="ARBA" id="ARBA00023180"/>
    </source>
</evidence>
<comment type="caution">
    <text evidence="20">The sequence shown here is derived from an EMBL/GenBank/DDBJ whole genome shotgun (WGS) entry which is preliminary data.</text>
</comment>
<dbReference type="InterPro" id="IPR001054">
    <property type="entry name" value="A/G_cyclase"/>
</dbReference>
<evidence type="ECO:0000256" key="9">
    <source>
        <dbReference type="ARBA" id="ARBA00023170"/>
    </source>
</evidence>
<dbReference type="Gene3D" id="3.30.70.1230">
    <property type="entry name" value="Nucleotide cyclase"/>
    <property type="match status" value="1"/>
</dbReference>
<dbReference type="AlphaFoldDB" id="A0A5C6PTG6"/>
<comment type="similarity">
    <text evidence="13">Belongs to the adenylyl cyclase class-4/guanylyl cyclase family.</text>
</comment>
<evidence type="ECO:0000256" key="7">
    <source>
        <dbReference type="ARBA" id="ARBA00023134"/>
    </source>
</evidence>
<evidence type="ECO:0000313" key="21">
    <source>
        <dbReference type="Proteomes" id="UP000324091"/>
    </source>
</evidence>
<dbReference type="Gene3D" id="3.40.50.2300">
    <property type="match status" value="2"/>
</dbReference>
<dbReference type="PROSITE" id="PS50125">
    <property type="entry name" value="GUANYLATE_CYCLASE_2"/>
    <property type="match status" value="1"/>
</dbReference>
<evidence type="ECO:0000259" key="19">
    <source>
        <dbReference type="PROSITE" id="PS50125"/>
    </source>
</evidence>
<name>A0A5C6PTG6_9TELE</name>
<dbReference type="GO" id="GO:0004383">
    <property type="term" value="F:guanylate cyclase activity"/>
    <property type="evidence" value="ECO:0007669"/>
    <property type="project" value="UniProtKB-EC"/>
</dbReference>
<evidence type="ECO:0000256" key="8">
    <source>
        <dbReference type="ARBA" id="ARBA00023136"/>
    </source>
</evidence>
<evidence type="ECO:0000256" key="5">
    <source>
        <dbReference type="ARBA" id="ARBA00022741"/>
    </source>
</evidence>
<dbReference type="SUPFAM" id="SSF53822">
    <property type="entry name" value="Periplasmic binding protein-like I"/>
    <property type="match status" value="1"/>
</dbReference>
<evidence type="ECO:0000259" key="18">
    <source>
        <dbReference type="PROSITE" id="PS50011"/>
    </source>
</evidence>
<feature type="chain" id="PRO_5022749818" description="Guanylate cyclase" evidence="17">
    <location>
        <begin position="27"/>
        <end position="1116"/>
    </location>
</feature>
<evidence type="ECO:0000313" key="20">
    <source>
        <dbReference type="EMBL" id="TWW82178.1"/>
    </source>
</evidence>
<dbReference type="GO" id="GO:0007168">
    <property type="term" value="P:receptor guanylyl cyclase signaling pathway"/>
    <property type="evidence" value="ECO:0007669"/>
    <property type="project" value="TreeGrafter"/>
</dbReference>
<keyword evidence="12 14" id="KW-0141">cGMP biosynthesis</keyword>
<keyword evidence="11 13" id="KW-0456">Lyase</keyword>
<evidence type="ECO:0000256" key="15">
    <source>
        <dbReference type="SAM" id="MobiDB-lite"/>
    </source>
</evidence>
<keyword evidence="10" id="KW-0325">Glycoprotein</keyword>
<keyword evidence="3 16" id="KW-0812">Transmembrane</keyword>
<sequence length="1116" mass="125605">MREMSRAMFCSATRQVLVLHLSLVTATILNATDGSRSQKLMIGFQAPWNMSLPFSALRMGSALQLAMEKVNNNPSLLGNYSLDFVFTDTECDPKISLGGFIHQVWKENVSALFGPACPEEAEVFIASAIQVTGLIASTWNIPMFGFVGQSSKMDSRDTYDSYIKIVPPLKRSAEVLVKTLQFFGWTHVAMIGGGLETNTWDKVDDLWKTVENHLKTHFNVVATVKFDTSNPQLVYQKIKYIAKVTRVIVILTNKEDCMALLLEAEKQGLMNGDYIFFLVQHFEVSGSVDNIWKTAMSSRVNRDAITAFDMAFIIGQKSYEGYEYYDFFEQVSPYSAYLHDAVLLYTMGLKEVIKDGMDPHNGQMLLQKLKNKNDIRFYGASGLVHFDEDGERNLDYSIYDLQHVEGTMKFVPVLHFDSHTKSVRPTSMFKSVVWPKGRPPSDKPRCGFNNELCEWMTNDIALLALLVAFPLMGMLAVSCIGLLVLQKLRLQTRLDDSSWWLINYSDITIIRESQGLRGLSLSNTASHNGSSSSQSNFSSNSYGLKDKTGKENIYTTIGLYQGSQVAIKYIKNPGTRNFQKPSIIQEFKEMKEMKHENLVQFFGVCIEPPNVCLVMQYCRKGSLKDVLSDSDVEMDRIFKLSFAYDIVNGMDFIHKSNLKFHGNLKPSTCLVDSRLQIKLSGFGLNEFKYGTRNQINLAENSNYGDMYWMAPELLRKVGGQVTGTPKGDVYSFAIILWEIMYNFKSGPYQDINLEPKEIIMHLRTPFQGEPLRPLLNDQLCEENINFLLRACWSENPDHRPPFGSIRRRLKDTCPDSHANILDNMVEKLEKYANHLEEVVEDRTNQLIVEKTRTEKLLSSMLPKYIADQLMAGKSVEPQSYSVVTIFFSDIVGFTSMCAVSSALEVVSFLNDLYSLFDDIIRMYDVYKVETIGDAYMVASGVPIANGNKHAIEISTMALHFLHSIKVFKIRHMPAESLAIRIGIHSGPVVAGVVGTSMPRYCLFGDTVNMASRMESNSSPLKIHISQCTAEILLQAGSFELEERGEIEIKGKGSHKTYWLLNKQGFNPPVGAHGAPQTDGQKLPPEIPGMAEGPKKTTHKGLTKAYIMDTSMTKVQI</sequence>
<dbReference type="GO" id="GO:0004672">
    <property type="term" value="F:protein kinase activity"/>
    <property type="evidence" value="ECO:0007669"/>
    <property type="project" value="InterPro"/>
</dbReference>
<gene>
    <name evidence="20" type="ORF">D4764_01G0019930</name>
</gene>
<feature type="domain" description="Guanylate cyclase" evidence="19">
    <location>
        <begin position="884"/>
        <end position="1014"/>
    </location>
</feature>
<reference evidence="20 21" key="1">
    <citation type="submission" date="2019-04" db="EMBL/GenBank/DDBJ databases">
        <title>Chromosome genome assembly for Takifugu flavidus.</title>
        <authorList>
            <person name="Xiao S."/>
        </authorList>
    </citation>
    <scope>NUCLEOTIDE SEQUENCE [LARGE SCALE GENOMIC DNA]</scope>
    <source>
        <strain evidence="20">HTHZ2018</strain>
        <tissue evidence="20">Muscle</tissue>
    </source>
</reference>
<feature type="transmembrane region" description="Helical" evidence="16">
    <location>
        <begin position="460"/>
        <end position="485"/>
    </location>
</feature>
<dbReference type="InterPro" id="IPR001245">
    <property type="entry name" value="Ser-Thr/Tyr_kinase_cat_dom"/>
</dbReference>
<evidence type="ECO:0000256" key="16">
    <source>
        <dbReference type="SAM" id="Phobius"/>
    </source>
</evidence>
<proteinExistence type="inferred from homology"/>
<feature type="domain" description="Protein kinase" evidence="18">
    <location>
        <begin position="542"/>
        <end position="820"/>
    </location>
</feature>
<accession>A0A5C6PTG6</accession>
<dbReference type="InterPro" id="IPR029787">
    <property type="entry name" value="Nucleotide_cyclase"/>
</dbReference>
<keyword evidence="9" id="KW-0675">Receptor</keyword>
<evidence type="ECO:0000256" key="17">
    <source>
        <dbReference type="SAM" id="SignalP"/>
    </source>
</evidence>
<dbReference type="InterPro" id="IPR028082">
    <property type="entry name" value="Peripla_BP_I"/>
</dbReference>
<dbReference type="Pfam" id="PF00211">
    <property type="entry name" value="Guanylate_cyc"/>
    <property type="match status" value="1"/>
</dbReference>
<dbReference type="InterPro" id="IPR018297">
    <property type="entry name" value="A/G_cyclase_CS"/>
</dbReference>
<dbReference type="GO" id="GO:0035556">
    <property type="term" value="P:intracellular signal transduction"/>
    <property type="evidence" value="ECO:0007669"/>
    <property type="project" value="InterPro"/>
</dbReference>
<keyword evidence="21" id="KW-1185">Reference proteome</keyword>
<dbReference type="GO" id="GO:0004016">
    <property type="term" value="F:adenylate cyclase activity"/>
    <property type="evidence" value="ECO:0007669"/>
    <property type="project" value="TreeGrafter"/>
</dbReference>
<evidence type="ECO:0000256" key="3">
    <source>
        <dbReference type="ARBA" id="ARBA00022692"/>
    </source>
</evidence>
<keyword evidence="4 17" id="KW-0732">Signal</keyword>
<dbReference type="Proteomes" id="UP000324091">
    <property type="component" value="Chromosome 1"/>
</dbReference>
<comment type="subcellular location">
    <subcellularLocation>
        <location evidence="1">Membrane</location>
        <topology evidence="1">Single-pass type I membrane protein</topology>
    </subcellularLocation>
</comment>
<evidence type="ECO:0000256" key="12">
    <source>
        <dbReference type="ARBA" id="ARBA00023293"/>
    </source>
</evidence>
<dbReference type="PANTHER" id="PTHR11920:SF500">
    <property type="entry name" value="GUANYLATE CYCLASE 2G"/>
    <property type="match status" value="1"/>
</dbReference>
<dbReference type="GO" id="GO:0005525">
    <property type="term" value="F:GTP binding"/>
    <property type="evidence" value="ECO:0007669"/>
    <property type="project" value="UniProtKB-KW"/>
</dbReference>